<evidence type="ECO:0000256" key="6">
    <source>
        <dbReference type="ARBA" id="ARBA00022989"/>
    </source>
</evidence>
<feature type="transmembrane region" description="Helical" evidence="9">
    <location>
        <begin position="398"/>
        <end position="420"/>
    </location>
</feature>
<feature type="transmembrane region" description="Helical" evidence="9">
    <location>
        <begin position="426"/>
        <end position="446"/>
    </location>
</feature>
<evidence type="ECO:0000256" key="1">
    <source>
        <dbReference type="ARBA" id="ARBA00004651"/>
    </source>
</evidence>
<dbReference type="InterPro" id="IPR054384">
    <property type="entry name" value="SecDF_P1_head"/>
</dbReference>
<organism evidence="14 15">
    <name type="scientific">Agathobacter rectalis (strain ATCC 33656 / DSM 3377 / JCM 17463 / KCTC 5835 / VPI 0990)</name>
    <name type="common">Eubacterium rectale</name>
    <dbReference type="NCBI Taxonomy" id="515619"/>
    <lineage>
        <taxon>Bacteria</taxon>
        <taxon>Bacillati</taxon>
        <taxon>Bacillota</taxon>
        <taxon>Clostridia</taxon>
        <taxon>Lachnospirales</taxon>
        <taxon>Lachnospiraceae</taxon>
        <taxon>Agathobacter</taxon>
    </lineage>
</organism>
<evidence type="ECO:0000256" key="2">
    <source>
        <dbReference type="ARBA" id="ARBA00022448"/>
    </source>
</evidence>
<comment type="subcellular location">
    <subcellularLocation>
        <location evidence="1 9">Cell membrane</location>
        <topology evidence="1 9">Multi-pass membrane protein</topology>
    </subcellularLocation>
</comment>
<keyword evidence="6 9" id="KW-1133">Transmembrane helix</keyword>
<keyword evidence="7 9" id="KW-0811">Translocation</keyword>
<protein>
    <recommendedName>
        <fullName evidence="9 10">Multifunctional fusion protein</fullName>
    </recommendedName>
    <domain>
        <recommendedName>
            <fullName evidence="9">Protein translocase subunit SecD</fullName>
        </recommendedName>
    </domain>
    <domain>
        <recommendedName>
            <fullName evidence="10">Protein-export membrane protein SecF</fullName>
        </recommendedName>
    </domain>
</protein>
<evidence type="ECO:0000256" key="3">
    <source>
        <dbReference type="ARBA" id="ARBA00022475"/>
    </source>
</evidence>
<dbReference type="EMBL" id="CP001107">
    <property type="protein sequence ID" value="ACR74774.1"/>
    <property type="molecule type" value="Genomic_DNA"/>
</dbReference>
<dbReference type="NCBIfam" id="TIGR01129">
    <property type="entry name" value="secD"/>
    <property type="match status" value="1"/>
</dbReference>
<dbReference type="GO" id="GO:0043952">
    <property type="term" value="P:protein transport by the Sec complex"/>
    <property type="evidence" value="ECO:0007669"/>
    <property type="project" value="UniProtKB-UniRule"/>
</dbReference>
<proteinExistence type="inferred from homology"/>
<evidence type="ECO:0000259" key="11">
    <source>
        <dbReference type="Pfam" id="PF02355"/>
    </source>
</evidence>
<comment type="similarity">
    <text evidence="10">Belongs to the SecD/SecF family. SecF subfamily.</text>
</comment>
<evidence type="ECO:0000256" key="10">
    <source>
        <dbReference type="HAMAP-Rule" id="MF_01464"/>
    </source>
</evidence>
<feature type="transmembrane region" description="Helical" evidence="9">
    <location>
        <begin position="608"/>
        <end position="625"/>
    </location>
</feature>
<feature type="transmembrane region" description="Helical" evidence="9">
    <location>
        <begin position="353"/>
        <end position="377"/>
    </location>
</feature>
<dbReference type="GO" id="GO:0005886">
    <property type="term" value="C:plasma membrane"/>
    <property type="evidence" value="ECO:0007669"/>
    <property type="project" value="UniProtKB-SubCell"/>
</dbReference>
<dbReference type="NCBIfam" id="TIGR00916">
    <property type="entry name" value="2A0604s01"/>
    <property type="match status" value="2"/>
</dbReference>
<dbReference type="PANTHER" id="PTHR30081:SF1">
    <property type="entry name" value="PROTEIN TRANSLOCASE SUBUNIT SECD"/>
    <property type="match status" value="1"/>
</dbReference>
<dbReference type="PANTHER" id="PTHR30081">
    <property type="entry name" value="PROTEIN-EXPORT MEMBRANE PROTEIN SEC"/>
    <property type="match status" value="1"/>
</dbReference>
<dbReference type="InterPro" id="IPR005665">
    <property type="entry name" value="SecF_bac"/>
</dbReference>
<dbReference type="PRINTS" id="PR01755">
    <property type="entry name" value="SECFTRNLCASE"/>
</dbReference>
<dbReference type="KEGG" id="ere:EUBREC_1012"/>
<gene>
    <name evidence="9" type="primary">secD</name>
    <name evidence="10" type="synonym">secF</name>
    <name evidence="14" type="ordered locus">EUBREC_1012</name>
</gene>
<comment type="similarity">
    <text evidence="9">Belongs to the SecD/SecF family. SecD subfamily.</text>
</comment>
<dbReference type="InterPro" id="IPR055344">
    <property type="entry name" value="SecD_SecF_C_bact"/>
</dbReference>
<dbReference type="InterPro" id="IPR048631">
    <property type="entry name" value="SecD_1st"/>
</dbReference>
<dbReference type="HAMAP" id="MF_01463_B">
    <property type="entry name" value="SecD_B"/>
    <property type="match status" value="1"/>
</dbReference>
<feature type="transmembrane region" description="Helical" evidence="9">
    <location>
        <begin position="660"/>
        <end position="681"/>
    </location>
</feature>
<feature type="domain" description="SecDF P1 head subdomain" evidence="13">
    <location>
        <begin position="178"/>
        <end position="279"/>
    </location>
</feature>
<feature type="transmembrane region" description="Helical" evidence="9">
    <location>
        <begin position="303"/>
        <end position="322"/>
    </location>
</feature>
<feature type="domain" description="Protein export membrane protein SecD/SecF C-terminal" evidence="11">
    <location>
        <begin position="582"/>
        <end position="766"/>
    </location>
</feature>
<evidence type="ECO:0000313" key="14">
    <source>
        <dbReference type="EMBL" id="ACR74774.1"/>
    </source>
</evidence>
<evidence type="ECO:0000256" key="5">
    <source>
        <dbReference type="ARBA" id="ARBA00022927"/>
    </source>
</evidence>
<feature type="transmembrane region" description="Helical" evidence="9">
    <location>
        <begin position="480"/>
        <end position="502"/>
    </location>
</feature>
<feature type="transmembrane region" description="Helical" evidence="9">
    <location>
        <begin position="719"/>
        <end position="736"/>
    </location>
</feature>
<dbReference type="HAMAP" id="MF_01464_B">
    <property type="entry name" value="SecF_B"/>
    <property type="match status" value="1"/>
</dbReference>
<dbReference type="STRING" id="515619.EUBREC_1012"/>
<dbReference type="AlphaFoldDB" id="C4ZGH7"/>
<dbReference type="Pfam" id="PF02355">
    <property type="entry name" value="SecD_SecF_C"/>
    <property type="match status" value="2"/>
</dbReference>
<dbReference type="GO" id="GO:0015450">
    <property type="term" value="F:protein-transporting ATPase activity"/>
    <property type="evidence" value="ECO:0007669"/>
    <property type="project" value="InterPro"/>
</dbReference>
<feature type="transmembrane region" description="Helical" evidence="9">
    <location>
        <begin position="327"/>
        <end position="347"/>
    </location>
</feature>
<comment type="caution">
    <text evidence="9">Lacks conserved residue(s) required for the propagation of feature annotation.</text>
</comment>
<dbReference type="InterPro" id="IPR005791">
    <property type="entry name" value="SecD"/>
</dbReference>
<accession>C4ZGH7</accession>
<dbReference type="Pfam" id="PF21760">
    <property type="entry name" value="SecD_1st"/>
    <property type="match status" value="1"/>
</dbReference>
<dbReference type="GO" id="GO:0006605">
    <property type="term" value="P:protein targeting"/>
    <property type="evidence" value="ECO:0007669"/>
    <property type="project" value="UniProtKB-UniRule"/>
</dbReference>
<dbReference type="HOGENOM" id="CLU_007894_3_0_9"/>
<comment type="subunit">
    <text evidence="9">Forms a complex with SecF. Part of the essential Sec protein translocation apparatus which comprises SecA, SecYEG and auxiliary proteins SecDF. Other proteins may also be involved.</text>
</comment>
<feature type="transmembrane region" description="Helical" evidence="9">
    <location>
        <begin position="742"/>
        <end position="765"/>
    </location>
</feature>
<dbReference type="Pfam" id="PF22599">
    <property type="entry name" value="SecDF_P1_head"/>
    <property type="match status" value="1"/>
</dbReference>
<keyword evidence="4 9" id="KW-0812">Transmembrane</keyword>
<evidence type="ECO:0000259" key="13">
    <source>
        <dbReference type="Pfam" id="PF22599"/>
    </source>
</evidence>
<evidence type="ECO:0000256" key="4">
    <source>
        <dbReference type="ARBA" id="ARBA00022692"/>
    </source>
</evidence>
<keyword evidence="3 9" id="KW-1003">Cell membrane</keyword>
<evidence type="ECO:0000259" key="12">
    <source>
        <dbReference type="Pfam" id="PF21760"/>
    </source>
</evidence>
<evidence type="ECO:0000313" key="15">
    <source>
        <dbReference type="Proteomes" id="UP000001477"/>
    </source>
</evidence>
<dbReference type="InterPro" id="IPR048634">
    <property type="entry name" value="SecD_SecF_C"/>
</dbReference>
<keyword evidence="8 9" id="KW-0472">Membrane</keyword>
<dbReference type="InterPro" id="IPR022645">
    <property type="entry name" value="SecD/SecF_bac"/>
</dbReference>
<comment type="subunit">
    <text evidence="10">Forms a complex with SecD. Part of the essential Sec protein translocation apparatus which comprises SecA, SecYEG and auxiliary proteins SecDF. Other proteins may also be involved.</text>
</comment>
<evidence type="ECO:0000256" key="7">
    <source>
        <dbReference type="ARBA" id="ARBA00023010"/>
    </source>
</evidence>
<dbReference type="Gene3D" id="3.30.1360.200">
    <property type="match status" value="1"/>
</dbReference>
<feature type="domain" description="Protein translocase subunit SecDF P1" evidence="12">
    <location>
        <begin position="93"/>
        <end position="145"/>
    </location>
</feature>
<evidence type="ECO:0000256" key="9">
    <source>
        <dbReference type="HAMAP-Rule" id="MF_01463"/>
    </source>
</evidence>
<dbReference type="Gene3D" id="1.20.1640.10">
    <property type="entry name" value="Multidrug efflux transporter AcrB transmembrane domain"/>
    <property type="match status" value="2"/>
</dbReference>
<dbReference type="GO" id="GO:0065002">
    <property type="term" value="P:intracellular protein transmembrane transport"/>
    <property type="evidence" value="ECO:0007669"/>
    <property type="project" value="UniProtKB-UniRule"/>
</dbReference>
<dbReference type="NCBIfam" id="TIGR00966">
    <property type="entry name" value="transloc_SecF"/>
    <property type="match status" value="1"/>
</dbReference>
<keyword evidence="2 9" id="KW-0813">Transport</keyword>
<evidence type="ECO:0000256" key="8">
    <source>
        <dbReference type="ARBA" id="ARBA00023136"/>
    </source>
</evidence>
<dbReference type="PaxDb" id="515619-EUBREC_1012"/>
<dbReference type="InterPro" id="IPR022813">
    <property type="entry name" value="SecD/SecF_arch_bac"/>
</dbReference>
<feature type="transmembrane region" description="Helical" evidence="9">
    <location>
        <begin position="632"/>
        <end position="654"/>
    </location>
</feature>
<dbReference type="Gene3D" id="3.30.70.3400">
    <property type="match status" value="1"/>
</dbReference>
<sequence>MDGSKMTGRYKKMKKGKSWVIILVAVICIGLLGWYSTAVITDTKQKQEATANGESTKDKDYQNIKLGLDLSGGVSITYHIKDKNPSDKDVNDTIAKLEERAESYTTEYSVYKSGDDRITVEIPGVDDPNKVLEDLGSPGSLYFIAQYDSDGNANYTQDTSAQGGYKLNYDIDTLKANGSVILDGNDVKDASAQYDQSSSTSTKEPVVSLKLKDKAIDTWADATKKAKDAGQSIGIYYDDHFISVPTVSAVISDGNCVINGMKDYDEATSLATFIRVGAINLQLEELESNVVGAQLGGTALTNAVKAAIIGIILIMIFMIVLYGILGVVASIGLALYSMLTVLFIYWFEITLTLPGIAGIILGIGMAVDANVIVFARIREEIAGGKSVLAAVNEGYKKALSAILDGQVTTFIAALVLMVLGSGTVKGFAYTLMISIILSLFTALFIAKYLTRAFYGVGVRAEKFYGKAKKRKVIRFVQNRVKYFVISGVVILAGIGGMIYFGATSGNALNYSLEFVGGTSTTADFGKDYTAAEVEKDIVPSVSKLLGNSAVQVTTVQGSHDVTLKTRTLSLDERQDLAALLEKDFNVDASTIETQSISSTISGEMRTNAVKAVIISCIFMLLYIWFRFKDIRFASSAILALVHDVLVVVTAYALIRISVGSTFIACILTIVGYSVNDTIVIFDRIRENLHGIKKYSADELADIANESLTQTLSRSINTSLTTFVMVLLLFIFGHTSIREFSLPLMVGVLCGTYSSICIATELWYVMKLYLGKSAIKKQAAAPAKVSKKAKN</sequence>
<name>C4ZGH7_AGARV</name>
<feature type="domain" description="Protein export membrane protein SecD/SecF C-terminal" evidence="11">
    <location>
        <begin position="282"/>
        <end position="451"/>
    </location>
</feature>
<dbReference type="Proteomes" id="UP000001477">
    <property type="component" value="Chromosome"/>
</dbReference>
<reference evidence="14 15" key="1">
    <citation type="journal article" date="2009" name="Proc. Natl. Acad. Sci. U.S.A.">
        <title>Characterizing a model human gut microbiota composed of members of its two dominant bacterial phyla.</title>
        <authorList>
            <person name="Mahowald M.A."/>
            <person name="Rey F.E."/>
            <person name="Seedorf H."/>
            <person name="Turnbaugh P.J."/>
            <person name="Fulton R.S."/>
            <person name="Wollam A."/>
            <person name="Shah N."/>
            <person name="Wang C."/>
            <person name="Magrini V."/>
            <person name="Wilson R.K."/>
            <person name="Cantarel B.L."/>
            <person name="Coutinho P.M."/>
            <person name="Henrissat B."/>
            <person name="Crock L.W."/>
            <person name="Russell A."/>
            <person name="Verberkmoes N.C."/>
            <person name="Hettich R.L."/>
            <person name="Gordon J.I."/>
        </authorList>
    </citation>
    <scope>NUCLEOTIDE SEQUENCE [LARGE SCALE GENOMIC DNA]</scope>
    <source>
        <strain evidence="15">ATCC 33656 / DSM 3377 / JCM 17463 / KCTC 5835 / LMG 30912 / VPI 0990</strain>
    </source>
</reference>
<keyword evidence="5 9" id="KW-0653">Protein transport</keyword>
<dbReference type="SUPFAM" id="SSF82866">
    <property type="entry name" value="Multidrug efflux transporter AcrB transmembrane domain"/>
    <property type="match status" value="2"/>
</dbReference>
<comment type="function">
    <text evidence="9">Part of the Sec protein translocase complex. Interacts with the SecYEG preprotein conducting channel. SecDF uses the proton motive force (PMF) to complete protein translocation after the ATP-dependent function of SecA.</text>
</comment>